<organism evidence="2 3">
    <name type="scientific">Hydrogenoanaerobacterium saccharovorans</name>
    <dbReference type="NCBI Taxonomy" id="474960"/>
    <lineage>
        <taxon>Bacteria</taxon>
        <taxon>Bacillati</taxon>
        <taxon>Bacillota</taxon>
        <taxon>Clostridia</taxon>
        <taxon>Eubacteriales</taxon>
        <taxon>Oscillospiraceae</taxon>
        <taxon>Hydrogenoanaerobacterium</taxon>
    </lineage>
</organism>
<proteinExistence type="predicted"/>
<dbReference type="OrthoDB" id="4016818at2"/>
<dbReference type="EMBL" id="FOCG01000006">
    <property type="protein sequence ID" value="SEN16935.1"/>
    <property type="molecule type" value="Genomic_DNA"/>
</dbReference>
<dbReference type="STRING" id="474960.SAMN05216180_2966"/>
<dbReference type="InterPro" id="IPR000182">
    <property type="entry name" value="GNAT_dom"/>
</dbReference>
<evidence type="ECO:0000259" key="1">
    <source>
        <dbReference type="PROSITE" id="PS51186"/>
    </source>
</evidence>
<protein>
    <submittedName>
        <fullName evidence="2">Predicted N-acetyltransferase YhbS</fullName>
    </submittedName>
</protein>
<dbReference type="Gene3D" id="3.40.630.30">
    <property type="match status" value="1"/>
</dbReference>
<sequence>MPDMLVNLLHLPDEREILEKFEQEEIVIRRALAPDKLRIVDWVRKNSSESAAGECDVSFSRVPVSCFIATRGKKLLGYACYNATALDFFGPTRVLDSERGKGIGKALLLRSLRAMQDEGYVYAIIGGVGPAEFYEKCVGATLIEGSTPGIYRDLLGKEME</sequence>
<reference evidence="2 3" key="1">
    <citation type="submission" date="2016-10" db="EMBL/GenBank/DDBJ databases">
        <authorList>
            <person name="de Groot N.N."/>
        </authorList>
    </citation>
    <scope>NUCLEOTIDE SEQUENCE [LARGE SCALE GENOMIC DNA]</scope>
    <source>
        <strain evidence="2 3">CGMCC 1.5070</strain>
    </source>
</reference>
<dbReference type="Pfam" id="PF00583">
    <property type="entry name" value="Acetyltransf_1"/>
    <property type="match status" value="1"/>
</dbReference>
<dbReference type="PROSITE" id="PS51186">
    <property type="entry name" value="GNAT"/>
    <property type="match status" value="1"/>
</dbReference>
<dbReference type="CDD" id="cd04301">
    <property type="entry name" value="NAT_SF"/>
    <property type="match status" value="1"/>
</dbReference>
<accession>A0A1H8EBS9</accession>
<evidence type="ECO:0000313" key="3">
    <source>
        <dbReference type="Proteomes" id="UP000199158"/>
    </source>
</evidence>
<gene>
    <name evidence="2" type="ORF">SAMN05216180_2966</name>
</gene>
<keyword evidence="2" id="KW-0808">Transferase</keyword>
<name>A0A1H8EBS9_9FIRM</name>
<dbReference type="SUPFAM" id="SSF55729">
    <property type="entry name" value="Acyl-CoA N-acyltransferases (Nat)"/>
    <property type="match status" value="1"/>
</dbReference>
<dbReference type="AlphaFoldDB" id="A0A1H8EBS9"/>
<dbReference type="Proteomes" id="UP000199158">
    <property type="component" value="Unassembled WGS sequence"/>
</dbReference>
<keyword evidence="3" id="KW-1185">Reference proteome</keyword>
<evidence type="ECO:0000313" key="2">
    <source>
        <dbReference type="EMBL" id="SEN16935.1"/>
    </source>
</evidence>
<dbReference type="GO" id="GO:0016747">
    <property type="term" value="F:acyltransferase activity, transferring groups other than amino-acyl groups"/>
    <property type="evidence" value="ECO:0007669"/>
    <property type="project" value="InterPro"/>
</dbReference>
<dbReference type="InterPro" id="IPR016181">
    <property type="entry name" value="Acyl_CoA_acyltransferase"/>
</dbReference>
<dbReference type="RefSeq" id="WP_092756591.1">
    <property type="nucleotide sequence ID" value="NZ_FOCG01000006.1"/>
</dbReference>
<feature type="domain" description="N-acetyltransferase" evidence="1">
    <location>
        <begin position="26"/>
        <end position="160"/>
    </location>
</feature>